<keyword evidence="1" id="KW-1133">Transmembrane helix</keyword>
<comment type="caution">
    <text evidence="3">The sequence shown here is derived from an EMBL/GenBank/DDBJ whole genome shotgun (WGS) entry which is preliminary data.</text>
</comment>
<keyword evidence="1" id="KW-0472">Membrane</keyword>
<dbReference type="InterPro" id="IPR010090">
    <property type="entry name" value="Phage_tape_meas"/>
</dbReference>
<evidence type="ECO:0000256" key="1">
    <source>
        <dbReference type="SAM" id="Phobius"/>
    </source>
</evidence>
<evidence type="ECO:0000313" key="4">
    <source>
        <dbReference type="Proteomes" id="UP001500034"/>
    </source>
</evidence>
<evidence type="ECO:0000313" key="3">
    <source>
        <dbReference type="EMBL" id="GAA3956646.1"/>
    </source>
</evidence>
<gene>
    <name evidence="3" type="ORF">GCM10022384_07220</name>
</gene>
<dbReference type="Proteomes" id="UP001500034">
    <property type="component" value="Unassembled WGS sequence"/>
</dbReference>
<accession>A0ABP7NYE8</accession>
<protein>
    <recommendedName>
        <fullName evidence="2">Phage tail tape measure protein domain-containing protein</fullName>
    </recommendedName>
</protein>
<sequence length="819" mass="83347">MALVVGELTGVISLDAEGVTRGLTQAERAMRTAGQTMGDDAERAGQRAGQQLGDGVADGLSGVQDEAARAGRQAGEELGDGIVRGADGRLRNARGQFVAAGRDAGDAVGDGLGDAGAQGADEAVGGMGEKLGALKMAAAGVGAAAGALLMASFGEALDQSRITARLGAQLGKTPAEAKKYGQIAGKLYSSAITDDFQGAADAIRATAGAGLFPPGATNAQLQSIATKAADLANVFDVDVSEAAQAAGIAVKTGLAKDSTEAFDLIAKGMVGLGKDGEDLLETISEYGVQFAKSGLSGRTAVGLMRQAIQAGWKDTDKLADAFKELELRVTGGGKAQVDALKSIGLNADEMIEALSAGGQRGEEAMTKIHDAIVELGPESNVAKKAVQDLFGGPGEDLGAAFFKLNLHEARNAMGDTAGAADELGNTLRDNAGTKVKAFQRGLQQGVVDFLGGVVIPGIDTFRKALGGIWSEAGQAADTQAFADRVVAFLPILGQRLAQKARELAPRIVEGLTGAGQAVAEWVMANPTQLFKATAIAAAITIALLALPALVALAFSAAAVTMMVAFVSRLVSSAGENLPRLGSAVGNWFGGLWSTYVSGPVSRTWASFIASVQGLPSRASRALAGLGAAVTLRAVSAWRSFRDATVQRALGVVSWVRGLPRRIAGAFGNVGSLLYGKGQDVVRGLLRGVQSMGGWLRGRLISFAKNMIPGPIAKALSISSPSKVMAKTVGRWIPRGIVAGIESTQGEVDRTMAGLVSTPTPSASYAGAVGSAVGAGGRAGSGSIPTVRITGGDEWGDMIISTIRKRVGISGGDVQFVLGR</sequence>
<dbReference type="RefSeq" id="WP_345589084.1">
    <property type="nucleotide sequence ID" value="NZ_BAABCQ010000009.1"/>
</dbReference>
<organism evidence="3 4">
    <name type="scientific">Streptomyces marokkonensis</name>
    <dbReference type="NCBI Taxonomy" id="324855"/>
    <lineage>
        <taxon>Bacteria</taxon>
        <taxon>Bacillati</taxon>
        <taxon>Actinomycetota</taxon>
        <taxon>Actinomycetes</taxon>
        <taxon>Kitasatosporales</taxon>
        <taxon>Streptomycetaceae</taxon>
        <taxon>Streptomyces</taxon>
    </lineage>
</organism>
<proteinExistence type="predicted"/>
<keyword evidence="4" id="KW-1185">Reference proteome</keyword>
<dbReference type="EMBL" id="BAABCQ010000009">
    <property type="protein sequence ID" value="GAA3956646.1"/>
    <property type="molecule type" value="Genomic_DNA"/>
</dbReference>
<feature type="domain" description="Phage tail tape measure protein" evidence="2">
    <location>
        <begin position="196"/>
        <end position="391"/>
    </location>
</feature>
<evidence type="ECO:0000259" key="2">
    <source>
        <dbReference type="Pfam" id="PF10145"/>
    </source>
</evidence>
<dbReference type="Pfam" id="PF10145">
    <property type="entry name" value="PhageMin_Tail"/>
    <property type="match status" value="1"/>
</dbReference>
<keyword evidence="1" id="KW-0812">Transmembrane</keyword>
<reference evidence="4" key="1">
    <citation type="journal article" date="2019" name="Int. J. Syst. Evol. Microbiol.">
        <title>The Global Catalogue of Microorganisms (GCM) 10K type strain sequencing project: providing services to taxonomists for standard genome sequencing and annotation.</title>
        <authorList>
            <consortium name="The Broad Institute Genomics Platform"/>
            <consortium name="The Broad Institute Genome Sequencing Center for Infectious Disease"/>
            <person name="Wu L."/>
            <person name="Ma J."/>
        </authorList>
    </citation>
    <scope>NUCLEOTIDE SEQUENCE [LARGE SCALE GENOMIC DNA]</scope>
    <source>
        <strain evidence="4">JCM 17027</strain>
    </source>
</reference>
<feature type="transmembrane region" description="Helical" evidence="1">
    <location>
        <begin position="535"/>
        <end position="566"/>
    </location>
</feature>
<name>A0ABP7NYE8_9ACTN</name>